<protein>
    <submittedName>
        <fullName evidence="9">Peptide/nickel transport system permease protein</fullName>
    </submittedName>
</protein>
<dbReference type="CDD" id="cd06261">
    <property type="entry name" value="TM_PBP2"/>
    <property type="match status" value="1"/>
</dbReference>
<keyword evidence="3" id="KW-1003">Cell membrane</keyword>
<evidence type="ECO:0000313" key="9">
    <source>
        <dbReference type="EMBL" id="SHG93776.1"/>
    </source>
</evidence>
<comment type="similarity">
    <text evidence="7">Belongs to the binding-protein-dependent transport system permease family.</text>
</comment>
<dbReference type="InterPro" id="IPR035906">
    <property type="entry name" value="MetI-like_sf"/>
</dbReference>
<dbReference type="AlphaFoldDB" id="A0A1M5NW21"/>
<dbReference type="PANTHER" id="PTHR43386">
    <property type="entry name" value="OLIGOPEPTIDE TRANSPORT SYSTEM PERMEASE PROTEIN APPC"/>
    <property type="match status" value="1"/>
</dbReference>
<dbReference type="Gene3D" id="1.10.3720.10">
    <property type="entry name" value="MetI-like"/>
    <property type="match status" value="1"/>
</dbReference>
<dbReference type="InterPro" id="IPR000515">
    <property type="entry name" value="MetI-like"/>
</dbReference>
<dbReference type="PANTHER" id="PTHR43386:SF1">
    <property type="entry name" value="D,D-DIPEPTIDE TRANSPORT SYSTEM PERMEASE PROTEIN DDPC-RELATED"/>
    <property type="match status" value="1"/>
</dbReference>
<gene>
    <name evidence="9" type="ORF">SAMN04488530_1125</name>
</gene>
<sequence>MNFKNKYKFNSTKIPHISIFTLFFIVMGCIFSKFIINHNPIYMDVYNINVPPNEVFWFGTDSMGRDIYSMIWYGGRISLFIGIFSTLISTFIGIVYGSVSATAPKKIDNIMMRFTEIILSIPSILLIVFIESIFKSSNPITISIVIGITSWTTIAKVIRAEVRQIRNSDYILYAKISGGSFFYILNKHLLPNFIASIMFIVVNNIGHAILLESTLSFLGVGLPIEIISWGSMLTLAQEALLSNRWWIIVIPGFFLITTLVCITSLGNYIREINSKKI</sequence>
<organism evidence="9 10">
    <name type="scientific">Asaccharospora irregularis DSM 2635</name>
    <dbReference type="NCBI Taxonomy" id="1121321"/>
    <lineage>
        <taxon>Bacteria</taxon>
        <taxon>Bacillati</taxon>
        <taxon>Bacillota</taxon>
        <taxon>Clostridia</taxon>
        <taxon>Peptostreptococcales</taxon>
        <taxon>Peptostreptococcaceae</taxon>
        <taxon>Asaccharospora</taxon>
    </lineage>
</organism>
<feature type="transmembrane region" description="Helical" evidence="7">
    <location>
        <begin position="245"/>
        <end position="269"/>
    </location>
</feature>
<evidence type="ECO:0000256" key="5">
    <source>
        <dbReference type="ARBA" id="ARBA00022989"/>
    </source>
</evidence>
<keyword evidence="6 7" id="KW-0472">Membrane</keyword>
<keyword evidence="2 7" id="KW-0813">Transport</keyword>
<keyword evidence="10" id="KW-1185">Reference proteome</keyword>
<evidence type="ECO:0000256" key="3">
    <source>
        <dbReference type="ARBA" id="ARBA00022475"/>
    </source>
</evidence>
<dbReference type="SUPFAM" id="SSF161098">
    <property type="entry name" value="MetI-like"/>
    <property type="match status" value="1"/>
</dbReference>
<dbReference type="RefSeq" id="WP_073125645.1">
    <property type="nucleotide sequence ID" value="NZ_BAABCH010000099.1"/>
</dbReference>
<feature type="transmembrane region" description="Helical" evidence="7">
    <location>
        <begin position="71"/>
        <end position="96"/>
    </location>
</feature>
<feature type="transmembrane region" description="Helical" evidence="7">
    <location>
        <begin position="140"/>
        <end position="158"/>
    </location>
</feature>
<proteinExistence type="inferred from homology"/>
<dbReference type="EMBL" id="FQWX01000012">
    <property type="protein sequence ID" value="SHG93776.1"/>
    <property type="molecule type" value="Genomic_DNA"/>
</dbReference>
<evidence type="ECO:0000256" key="1">
    <source>
        <dbReference type="ARBA" id="ARBA00004651"/>
    </source>
</evidence>
<feature type="transmembrane region" description="Helical" evidence="7">
    <location>
        <begin position="117"/>
        <end position="134"/>
    </location>
</feature>
<reference evidence="10" key="1">
    <citation type="submission" date="2016-11" db="EMBL/GenBank/DDBJ databases">
        <authorList>
            <person name="Varghese N."/>
            <person name="Submissions S."/>
        </authorList>
    </citation>
    <scope>NUCLEOTIDE SEQUENCE [LARGE SCALE GENOMIC DNA]</scope>
    <source>
        <strain evidence="10">DSM 2635</strain>
    </source>
</reference>
<dbReference type="PROSITE" id="PS50928">
    <property type="entry name" value="ABC_TM1"/>
    <property type="match status" value="1"/>
</dbReference>
<keyword evidence="5 7" id="KW-1133">Transmembrane helix</keyword>
<dbReference type="OrthoDB" id="9783218at2"/>
<dbReference type="InterPro" id="IPR050366">
    <property type="entry name" value="BP-dependent_transpt_permease"/>
</dbReference>
<dbReference type="Proteomes" id="UP000243255">
    <property type="component" value="Unassembled WGS sequence"/>
</dbReference>
<keyword evidence="4 7" id="KW-0812">Transmembrane</keyword>
<evidence type="ECO:0000256" key="2">
    <source>
        <dbReference type="ARBA" id="ARBA00022448"/>
    </source>
</evidence>
<feature type="domain" description="ABC transmembrane type-1" evidence="8">
    <location>
        <begin position="75"/>
        <end position="266"/>
    </location>
</feature>
<name>A0A1M5NW21_9FIRM</name>
<evidence type="ECO:0000256" key="7">
    <source>
        <dbReference type="RuleBase" id="RU363032"/>
    </source>
</evidence>
<evidence type="ECO:0000313" key="10">
    <source>
        <dbReference type="Proteomes" id="UP000243255"/>
    </source>
</evidence>
<dbReference type="STRING" id="1121321.SAMN04488530_1125"/>
<dbReference type="GO" id="GO:0055085">
    <property type="term" value="P:transmembrane transport"/>
    <property type="evidence" value="ECO:0007669"/>
    <property type="project" value="InterPro"/>
</dbReference>
<feature type="transmembrane region" description="Helical" evidence="7">
    <location>
        <begin position="192"/>
        <end position="210"/>
    </location>
</feature>
<feature type="transmembrane region" description="Helical" evidence="7">
    <location>
        <begin position="14"/>
        <end position="36"/>
    </location>
</feature>
<evidence type="ECO:0000256" key="6">
    <source>
        <dbReference type="ARBA" id="ARBA00023136"/>
    </source>
</evidence>
<comment type="subcellular location">
    <subcellularLocation>
        <location evidence="1 7">Cell membrane</location>
        <topology evidence="1 7">Multi-pass membrane protein</topology>
    </subcellularLocation>
</comment>
<accession>A0A1M5NW21</accession>
<evidence type="ECO:0000259" key="8">
    <source>
        <dbReference type="PROSITE" id="PS50928"/>
    </source>
</evidence>
<dbReference type="PROSITE" id="PS51257">
    <property type="entry name" value="PROKAR_LIPOPROTEIN"/>
    <property type="match status" value="1"/>
</dbReference>
<dbReference type="GO" id="GO:0005886">
    <property type="term" value="C:plasma membrane"/>
    <property type="evidence" value="ECO:0007669"/>
    <property type="project" value="UniProtKB-SubCell"/>
</dbReference>
<dbReference type="Pfam" id="PF00528">
    <property type="entry name" value="BPD_transp_1"/>
    <property type="match status" value="1"/>
</dbReference>
<evidence type="ECO:0000256" key="4">
    <source>
        <dbReference type="ARBA" id="ARBA00022692"/>
    </source>
</evidence>